<proteinExistence type="inferred from homology"/>
<comment type="similarity">
    <text evidence="5">Belongs to the major facilitator superfamily. Phosphate:H(+) symporter (TC 2.A.1.9) family.</text>
</comment>
<feature type="transmembrane region" description="Helical" evidence="6">
    <location>
        <begin position="499"/>
        <end position="521"/>
    </location>
</feature>
<feature type="transmembrane region" description="Helical" evidence="6">
    <location>
        <begin position="577"/>
        <end position="598"/>
    </location>
</feature>
<evidence type="ECO:0000256" key="3">
    <source>
        <dbReference type="ARBA" id="ARBA00022989"/>
    </source>
</evidence>
<evidence type="ECO:0000259" key="8">
    <source>
        <dbReference type="Pfam" id="PF23262"/>
    </source>
</evidence>
<feature type="transmembrane region" description="Helical" evidence="6">
    <location>
        <begin position="179"/>
        <end position="197"/>
    </location>
</feature>
<feature type="transmembrane region" description="Helical" evidence="6">
    <location>
        <begin position="533"/>
        <end position="557"/>
    </location>
</feature>
<dbReference type="SUPFAM" id="SSF103473">
    <property type="entry name" value="MFS general substrate transporter"/>
    <property type="match status" value="2"/>
</dbReference>
<evidence type="ECO:0000259" key="7">
    <source>
        <dbReference type="Pfam" id="PF06813"/>
    </source>
</evidence>
<keyword evidence="10" id="KW-1185">Reference proteome</keyword>
<comment type="caution">
    <text evidence="9">The sequence shown here is derived from an EMBL/GenBank/DDBJ whole genome shotgun (WGS) entry which is preliminary data.</text>
</comment>
<keyword evidence="2 6" id="KW-0812">Transmembrane</keyword>
<evidence type="ECO:0008006" key="11">
    <source>
        <dbReference type="Google" id="ProtNLM"/>
    </source>
</evidence>
<name>A0A9R1VQF4_LACSA</name>
<evidence type="ECO:0000256" key="4">
    <source>
        <dbReference type="ARBA" id="ARBA00023136"/>
    </source>
</evidence>
<evidence type="ECO:0000256" key="6">
    <source>
        <dbReference type="SAM" id="Phobius"/>
    </source>
</evidence>
<feature type="domain" description="Nodulin-like" evidence="7">
    <location>
        <begin position="99"/>
        <end position="357"/>
    </location>
</feature>
<reference evidence="9 10" key="1">
    <citation type="journal article" date="2017" name="Nat. Commun.">
        <title>Genome assembly with in vitro proximity ligation data and whole-genome triplication in lettuce.</title>
        <authorList>
            <person name="Reyes-Chin-Wo S."/>
            <person name="Wang Z."/>
            <person name="Yang X."/>
            <person name="Kozik A."/>
            <person name="Arikit S."/>
            <person name="Song C."/>
            <person name="Xia L."/>
            <person name="Froenicke L."/>
            <person name="Lavelle D.O."/>
            <person name="Truco M.J."/>
            <person name="Xia R."/>
            <person name="Zhu S."/>
            <person name="Xu C."/>
            <person name="Xu H."/>
            <person name="Xu X."/>
            <person name="Cox K."/>
            <person name="Korf I."/>
            <person name="Meyers B.C."/>
            <person name="Michelmore R.W."/>
        </authorList>
    </citation>
    <scope>NUCLEOTIDE SEQUENCE [LARGE SCALE GENOMIC DNA]</scope>
    <source>
        <strain evidence="10">cv. Salinas</strain>
        <tissue evidence="9">Seedlings</tissue>
    </source>
</reference>
<dbReference type="Proteomes" id="UP000235145">
    <property type="component" value="Unassembled WGS sequence"/>
</dbReference>
<evidence type="ECO:0000256" key="2">
    <source>
        <dbReference type="ARBA" id="ARBA00022692"/>
    </source>
</evidence>
<feature type="transmembrane region" description="Helical" evidence="6">
    <location>
        <begin position="276"/>
        <end position="296"/>
    </location>
</feature>
<feature type="transmembrane region" description="Helical" evidence="6">
    <location>
        <begin position="340"/>
        <end position="358"/>
    </location>
</feature>
<evidence type="ECO:0000313" key="10">
    <source>
        <dbReference type="Proteomes" id="UP000235145"/>
    </source>
</evidence>
<dbReference type="Gene3D" id="1.20.1250.20">
    <property type="entry name" value="MFS general substrate transporter like domains"/>
    <property type="match status" value="1"/>
</dbReference>
<dbReference type="CDD" id="cd17354">
    <property type="entry name" value="MFS_Mch1p_like"/>
    <property type="match status" value="1"/>
</dbReference>
<evidence type="ECO:0000256" key="1">
    <source>
        <dbReference type="ARBA" id="ARBA00004141"/>
    </source>
</evidence>
<dbReference type="Pfam" id="PF23262">
    <property type="entry name" value="NFD4_C"/>
    <property type="match status" value="1"/>
</dbReference>
<feature type="transmembrane region" description="Helical" evidence="6">
    <location>
        <begin position="475"/>
        <end position="493"/>
    </location>
</feature>
<dbReference type="PANTHER" id="PTHR21576">
    <property type="entry name" value="UNCHARACTERIZED NODULIN-LIKE PROTEIN"/>
    <property type="match status" value="1"/>
</dbReference>
<keyword evidence="4 6" id="KW-0472">Membrane</keyword>
<feature type="transmembrane region" description="Helical" evidence="6">
    <location>
        <begin position="308"/>
        <end position="328"/>
    </location>
</feature>
<dbReference type="InterPro" id="IPR056555">
    <property type="entry name" value="NFD4_C"/>
</dbReference>
<dbReference type="EMBL" id="NBSK02000004">
    <property type="protein sequence ID" value="KAJ0211777.1"/>
    <property type="molecule type" value="Genomic_DNA"/>
</dbReference>
<dbReference type="InterPro" id="IPR036259">
    <property type="entry name" value="MFS_trans_sf"/>
</dbReference>
<sequence>MCFQRMCLFYQTPFKWLLVDRSSRCCISDDHNCLSKHVCIPIRGSHPYNYCSCVHLFKKIVRCVFVDRSSCGETDITEAELTGDIRILSPEKMAVNNNKWIATVASIWIQCTSGSLYTFSFYSPAIKASQGYDQSTLDIVSVFKDFGANSGVLSGLLYSAIASPSSTFTFRGRSCGGPWIVLLTGAIQCFVGYFLMWLSVTGTIPRPPLPFMCLFMLLAAHGVTFLNTANVVTAVLNFPNQSGTIVGIMKGFLGLSGAILLQLYQTIFKDEPTPYILMLSLLPLLNTLIFMCNVKSFQRNEINEKKHLNTLSLISLIIAAYLFSIIIIQQTLPLNLPTRIIISLVLLILLASPLYVTLKSHSTQNYQSLNTNQEILEEHELENEHESESIKHDKNLLQAICTVNFWCLFLTTATGMGTGLATVNNLAQVGESLGYSSHETTTLASLWSIWNFAGRFGAGYVSDHVLYTKKWARPVFIAITLGFMSIGHCVIASGFPGALYVGFVLVGVFYGSQWSLMPTIASEVFGVSHFGTIFNTITISGPIGSYFISVRVIGYLYDREVGRGVTEYCSGTHCFRLSFVIMAFVTFMGSMVAMWLFFRTRGLYEKIVVKRELF</sequence>
<gene>
    <name evidence="9" type="ORF">LSAT_V11C400198890</name>
</gene>
<dbReference type="AlphaFoldDB" id="A0A9R1VQF4"/>
<evidence type="ECO:0000256" key="5">
    <source>
        <dbReference type="ARBA" id="ARBA00044504"/>
    </source>
</evidence>
<evidence type="ECO:0000313" key="9">
    <source>
        <dbReference type="EMBL" id="KAJ0211777.1"/>
    </source>
</evidence>
<protein>
    <recommendedName>
        <fullName evidence="11">Major facilitator superfamily (MFS) profile domain-containing protein</fullName>
    </recommendedName>
</protein>
<feature type="transmembrane region" description="Helical" evidence="6">
    <location>
        <begin position="244"/>
        <end position="264"/>
    </location>
</feature>
<feature type="domain" description="NFD4 C-terminal" evidence="8">
    <location>
        <begin position="401"/>
        <end position="604"/>
    </location>
</feature>
<dbReference type="Pfam" id="PF06813">
    <property type="entry name" value="Nodulin-like"/>
    <property type="match status" value="1"/>
</dbReference>
<accession>A0A9R1VQF4</accession>
<comment type="subcellular location">
    <subcellularLocation>
        <location evidence="1">Membrane</location>
        <topology evidence="1">Multi-pass membrane protein</topology>
    </subcellularLocation>
</comment>
<dbReference type="GO" id="GO:0016020">
    <property type="term" value="C:membrane"/>
    <property type="evidence" value="ECO:0000318"/>
    <property type="project" value="GO_Central"/>
</dbReference>
<feature type="transmembrane region" description="Helical" evidence="6">
    <location>
        <begin position="209"/>
        <end position="232"/>
    </location>
</feature>
<dbReference type="InterPro" id="IPR010658">
    <property type="entry name" value="Nodulin-like"/>
</dbReference>
<keyword evidence="3 6" id="KW-1133">Transmembrane helix</keyword>
<organism evidence="9 10">
    <name type="scientific">Lactuca sativa</name>
    <name type="common">Garden lettuce</name>
    <dbReference type="NCBI Taxonomy" id="4236"/>
    <lineage>
        <taxon>Eukaryota</taxon>
        <taxon>Viridiplantae</taxon>
        <taxon>Streptophyta</taxon>
        <taxon>Embryophyta</taxon>
        <taxon>Tracheophyta</taxon>
        <taxon>Spermatophyta</taxon>
        <taxon>Magnoliopsida</taxon>
        <taxon>eudicotyledons</taxon>
        <taxon>Gunneridae</taxon>
        <taxon>Pentapetalae</taxon>
        <taxon>asterids</taxon>
        <taxon>campanulids</taxon>
        <taxon>Asterales</taxon>
        <taxon>Asteraceae</taxon>
        <taxon>Cichorioideae</taxon>
        <taxon>Cichorieae</taxon>
        <taxon>Lactucinae</taxon>
        <taxon>Lactuca</taxon>
    </lineage>
</organism>
<dbReference type="PANTHER" id="PTHR21576:SF22">
    <property type="entry name" value="F25A4.25 PROTEIN"/>
    <property type="match status" value="1"/>
</dbReference>